<protein>
    <submittedName>
        <fullName evidence="2">Glutaredoxin</fullName>
    </submittedName>
</protein>
<dbReference type="Proteomes" id="UP000241771">
    <property type="component" value="Unassembled WGS sequence"/>
</dbReference>
<dbReference type="InterPro" id="IPR004045">
    <property type="entry name" value="Glutathione_S-Trfase_N"/>
</dbReference>
<dbReference type="InterPro" id="IPR036249">
    <property type="entry name" value="Thioredoxin-like_sf"/>
</dbReference>
<dbReference type="Pfam" id="PF13417">
    <property type="entry name" value="GST_N_3"/>
    <property type="match status" value="1"/>
</dbReference>
<evidence type="ECO:0000313" key="3">
    <source>
        <dbReference type="Proteomes" id="UP000241771"/>
    </source>
</evidence>
<dbReference type="Gene3D" id="3.40.30.10">
    <property type="entry name" value="Glutaredoxin"/>
    <property type="match status" value="1"/>
</dbReference>
<organism evidence="2 3">
    <name type="scientific">Photobacterium sanctipauli</name>
    <dbReference type="NCBI Taxonomy" id="1342794"/>
    <lineage>
        <taxon>Bacteria</taxon>
        <taxon>Pseudomonadati</taxon>
        <taxon>Pseudomonadota</taxon>
        <taxon>Gammaproteobacteria</taxon>
        <taxon>Vibrionales</taxon>
        <taxon>Vibrionaceae</taxon>
        <taxon>Photobacterium</taxon>
    </lineage>
</organism>
<sequence length="224" mass="25216">MKLHVFDSCPFCVRVKAVIGLKGIECEISPMLLGELPASLEGKFERFTVPVLETVDPKSGNVSVMAESLDIIRKLDQLNVPMFDHYEVSEKLESRLAQLKPVTAQLLYPRMPKLNLPELSGASALNAFTESRKEVLGQSIEEALEKTEHYLPQLEEQLALMEQELDVEAFVLGRRNLNIDDIAAFAELRNFTMIAELTLSKYMRTYIDLISSRTNVATYPPIGK</sequence>
<proteinExistence type="predicted"/>
<keyword evidence="3" id="KW-1185">Reference proteome</keyword>
<dbReference type="Pfam" id="PF04399">
    <property type="entry name" value="Glutaredoxin2_C"/>
    <property type="match status" value="1"/>
</dbReference>
<evidence type="ECO:0000259" key="1">
    <source>
        <dbReference type="PROSITE" id="PS50404"/>
    </source>
</evidence>
<dbReference type="SUPFAM" id="SSF52833">
    <property type="entry name" value="Thioredoxin-like"/>
    <property type="match status" value="1"/>
</dbReference>
<gene>
    <name evidence="2" type="ORF">C9I98_20575</name>
</gene>
<dbReference type="InterPro" id="IPR036282">
    <property type="entry name" value="Glutathione-S-Trfase_C_sf"/>
</dbReference>
<dbReference type="InterPro" id="IPR007494">
    <property type="entry name" value="Glutaredoxin2_C"/>
</dbReference>
<comment type="caution">
    <text evidence="2">The sequence shown here is derived from an EMBL/GenBank/DDBJ whole genome shotgun (WGS) entry which is preliminary data.</text>
</comment>
<name>A0A2T3NN79_9GAMM</name>
<dbReference type="PROSITE" id="PS50404">
    <property type="entry name" value="GST_NTER"/>
    <property type="match status" value="1"/>
</dbReference>
<dbReference type="Gene3D" id="1.20.1050.10">
    <property type="match status" value="1"/>
</dbReference>
<dbReference type="SUPFAM" id="SSF47616">
    <property type="entry name" value="GST C-terminal domain-like"/>
    <property type="match status" value="1"/>
</dbReference>
<accession>A0A2T3NN79</accession>
<dbReference type="AlphaFoldDB" id="A0A2T3NN79"/>
<feature type="domain" description="GST N-terminal" evidence="1">
    <location>
        <begin position="1"/>
        <end position="83"/>
    </location>
</feature>
<dbReference type="EMBL" id="PYMA01000016">
    <property type="protein sequence ID" value="PSW16939.1"/>
    <property type="molecule type" value="Genomic_DNA"/>
</dbReference>
<dbReference type="OrthoDB" id="5291571at2"/>
<dbReference type="RefSeq" id="WP_036826650.1">
    <property type="nucleotide sequence ID" value="NZ_JGVO01000772.1"/>
</dbReference>
<evidence type="ECO:0000313" key="2">
    <source>
        <dbReference type="EMBL" id="PSW16939.1"/>
    </source>
</evidence>
<reference evidence="2 3" key="1">
    <citation type="submission" date="2018-01" db="EMBL/GenBank/DDBJ databases">
        <title>Whole genome sequencing of Histamine producing bacteria.</title>
        <authorList>
            <person name="Butler K."/>
        </authorList>
    </citation>
    <scope>NUCLEOTIDE SEQUENCE [LARGE SCALE GENOMIC DNA]</scope>
    <source>
        <strain evidence="2 3">DSM 100436</strain>
    </source>
</reference>